<feature type="compositionally biased region" description="Polar residues" evidence="2">
    <location>
        <begin position="62"/>
        <end position="71"/>
    </location>
</feature>
<proteinExistence type="inferred from homology"/>
<dbReference type="InterPro" id="IPR016092">
    <property type="entry name" value="ATAP"/>
</dbReference>
<dbReference type="OrthoDB" id="1938621at2759"/>
<comment type="similarity">
    <text evidence="1">Belongs to the HesB/IscA family.</text>
</comment>
<dbReference type="GO" id="GO:0005506">
    <property type="term" value="F:iron ion binding"/>
    <property type="evidence" value="ECO:0007669"/>
    <property type="project" value="TreeGrafter"/>
</dbReference>
<feature type="region of interest" description="Disordered" evidence="2">
    <location>
        <begin position="36"/>
        <end position="77"/>
    </location>
</feature>
<protein>
    <recommendedName>
        <fullName evidence="3">Core domain-containing protein</fullName>
    </recommendedName>
</protein>
<dbReference type="InterPro" id="IPR000361">
    <property type="entry name" value="ATAP_core_dom"/>
</dbReference>
<dbReference type="SUPFAM" id="SSF89360">
    <property type="entry name" value="HesB-like domain"/>
    <property type="match status" value="1"/>
</dbReference>
<dbReference type="EMBL" id="LMYN01000041">
    <property type="protein sequence ID" value="KSA01839.1"/>
    <property type="molecule type" value="Genomic_DNA"/>
</dbReference>
<dbReference type="Proteomes" id="UP000054251">
    <property type="component" value="Unassembled WGS sequence"/>
</dbReference>
<feature type="domain" description="Core" evidence="3">
    <location>
        <begin position="92"/>
        <end position="206"/>
    </location>
</feature>
<dbReference type="AlphaFoldDB" id="A0A0V1Q0X3"/>
<dbReference type="Gene3D" id="2.60.300.12">
    <property type="entry name" value="HesB-like domain"/>
    <property type="match status" value="1"/>
</dbReference>
<evidence type="ECO:0000259" key="3">
    <source>
        <dbReference type="Pfam" id="PF01521"/>
    </source>
</evidence>
<dbReference type="Pfam" id="PF01521">
    <property type="entry name" value="Fe-S_biosyn"/>
    <property type="match status" value="1"/>
</dbReference>
<evidence type="ECO:0000313" key="5">
    <source>
        <dbReference type="Proteomes" id="UP000054251"/>
    </source>
</evidence>
<dbReference type="GO" id="GO:0016226">
    <property type="term" value="P:iron-sulfur cluster assembly"/>
    <property type="evidence" value="ECO:0007669"/>
    <property type="project" value="InterPro"/>
</dbReference>
<dbReference type="GeneID" id="26839381"/>
<dbReference type="GO" id="GO:0005739">
    <property type="term" value="C:mitochondrion"/>
    <property type="evidence" value="ECO:0007669"/>
    <property type="project" value="TreeGrafter"/>
</dbReference>
<evidence type="ECO:0000256" key="2">
    <source>
        <dbReference type="SAM" id="MobiDB-lite"/>
    </source>
</evidence>
<organism evidence="4 5">
    <name type="scientific">Debaryomyces fabryi</name>
    <dbReference type="NCBI Taxonomy" id="58627"/>
    <lineage>
        <taxon>Eukaryota</taxon>
        <taxon>Fungi</taxon>
        <taxon>Dikarya</taxon>
        <taxon>Ascomycota</taxon>
        <taxon>Saccharomycotina</taxon>
        <taxon>Pichiomycetes</taxon>
        <taxon>Debaryomycetaceae</taxon>
        <taxon>Debaryomyces</taxon>
    </lineage>
</organism>
<evidence type="ECO:0000313" key="4">
    <source>
        <dbReference type="EMBL" id="KSA01839.1"/>
    </source>
</evidence>
<dbReference type="PANTHER" id="PTHR43011">
    <property type="entry name" value="IRON-SULFUR CLUSTER ASSEMBLY 2 HOMOLOG, MITOCHONDRIAL"/>
    <property type="match status" value="1"/>
</dbReference>
<dbReference type="PANTHER" id="PTHR43011:SF1">
    <property type="entry name" value="IRON-SULFUR CLUSTER ASSEMBLY 2 HOMOLOG, MITOCHONDRIAL"/>
    <property type="match status" value="1"/>
</dbReference>
<sequence length="226" mass="25123">MISRLRLIQRNVVVPTTRRLVTPSISYLAYKGYSTEAGTKPNSTSKAFKSSSFSQPKDIPKPSSSQAQSPEVPQEDINDFNITRLIHGDTDMKIAITKRASNKLTGIAEEDKNPNTALKVEVESGGCHGFQYNLKLTDLTEELKDENNELLVFKRMGDDGEIAQVVLDDSSLQILQDSKVDYTKELIGSQFKIVDSPYTSTACGCGASFDFDFEKLERVKEKEANK</sequence>
<comment type="caution">
    <text evidence="4">The sequence shown here is derived from an EMBL/GenBank/DDBJ whole genome shotgun (WGS) entry which is preliminary data.</text>
</comment>
<reference evidence="4 5" key="1">
    <citation type="submission" date="2015-11" db="EMBL/GenBank/DDBJ databases">
        <title>The genome of Debaryomyces fabryi.</title>
        <authorList>
            <person name="Tafer H."/>
            <person name="Lopandic K."/>
        </authorList>
    </citation>
    <scope>NUCLEOTIDE SEQUENCE [LARGE SCALE GENOMIC DNA]</scope>
    <source>
        <strain evidence="4 5">CBS 789</strain>
    </source>
</reference>
<keyword evidence="5" id="KW-1185">Reference proteome</keyword>
<gene>
    <name evidence="4" type="ORF">AC631_02372</name>
</gene>
<evidence type="ECO:0000256" key="1">
    <source>
        <dbReference type="ARBA" id="ARBA00006718"/>
    </source>
</evidence>
<accession>A0A0V1Q0X3</accession>
<dbReference type="NCBIfam" id="TIGR00049">
    <property type="entry name" value="iron-sulfur cluster assembly accessory protein"/>
    <property type="match status" value="1"/>
</dbReference>
<dbReference type="RefSeq" id="XP_015467941.1">
    <property type="nucleotide sequence ID" value="XM_015611202.1"/>
</dbReference>
<dbReference type="InterPro" id="IPR035903">
    <property type="entry name" value="HesB-like_dom_sf"/>
</dbReference>
<dbReference type="GO" id="GO:0051537">
    <property type="term" value="F:2 iron, 2 sulfur cluster binding"/>
    <property type="evidence" value="ECO:0007669"/>
    <property type="project" value="TreeGrafter"/>
</dbReference>
<dbReference type="GO" id="GO:0051539">
    <property type="term" value="F:4 iron, 4 sulfur cluster binding"/>
    <property type="evidence" value="ECO:0007669"/>
    <property type="project" value="TreeGrafter"/>
</dbReference>
<name>A0A0V1Q0X3_9ASCO</name>
<feature type="compositionally biased region" description="Low complexity" evidence="2">
    <location>
        <begin position="43"/>
        <end position="54"/>
    </location>
</feature>